<gene>
    <name evidence="1" type="ORF">MLD38_030767</name>
</gene>
<organism evidence="1 2">
    <name type="scientific">Melastoma candidum</name>
    <dbReference type="NCBI Taxonomy" id="119954"/>
    <lineage>
        <taxon>Eukaryota</taxon>
        <taxon>Viridiplantae</taxon>
        <taxon>Streptophyta</taxon>
        <taxon>Embryophyta</taxon>
        <taxon>Tracheophyta</taxon>
        <taxon>Spermatophyta</taxon>
        <taxon>Magnoliopsida</taxon>
        <taxon>eudicotyledons</taxon>
        <taxon>Gunneridae</taxon>
        <taxon>Pentapetalae</taxon>
        <taxon>rosids</taxon>
        <taxon>malvids</taxon>
        <taxon>Myrtales</taxon>
        <taxon>Melastomataceae</taxon>
        <taxon>Melastomatoideae</taxon>
        <taxon>Melastomateae</taxon>
        <taxon>Melastoma</taxon>
    </lineage>
</organism>
<sequence>MHLQNEFGLAAHWRYKEGNCEHSSFVLQMVEWARWVITWQYDSAYSCKPPCDDNRPVFVILIENEKMSVQEFPADSTIVDLLARAGRGIPSMGDTVELMPATPGKSLTEYREEIQHMYDRGLPVSGSMPAIDTAVGGRN</sequence>
<protein>
    <submittedName>
        <fullName evidence="1">Uncharacterized protein</fullName>
    </submittedName>
</protein>
<comment type="caution">
    <text evidence="1">The sequence shown here is derived from an EMBL/GenBank/DDBJ whole genome shotgun (WGS) entry which is preliminary data.</text>
</comment>
<dbReference type="EMBL" id="CM042888">
    <property type="protein sequence ID" value="KAI4325359.1"/>
    <property type="molecule type" value="Genomic_DNA"/>
</dbReference>
<proteinExistence type="predicted"/>
<dbReference type="Proteomes" id="UP001057402">
    <property type="component" value="Chromosome 9"/>
</dbReference>
<evidence type="ECO:0000313" key="1">
    <source>
        <dbReference type="EMBL" id="KAI4325359.1"/>
    </source>
</evidence>
<evidence type="ECO:0000313" key="2">
    <source>
        <dbReference type="Proteomes" id="UP001057402"/>
    </source>
</evidence>
<keyword evidence="2" id="KW-1185">Reference proteome</keyword>
<accession>A0ACB9MPS0</accession>
<reference evidence="2" key="1">
    <citation type="journal article" date="2023" name="Front. Plant Sci.">
        <title>Chromosomal-level genome assembly of Melastoma candidum provides insights into trichome evolution.</title>
        <authorList>
            <person name="Zhong Y."/>
            <person name="Wu W."/>
            <person name="Sun C."/>
            <person name="Zou P."/>
            <person name="Liu Y."/>
            <person name="Dai S."/>
            <person name="Zhou R."/>
        </authorList>
    </citation>
    <scope>NUCLEOTIDE SEQUENCE [LARGE SCALE GENOMIC DNA]</scope>
</reference>
<name>A0ACB9MPS0_9MYRT</name>